<dbReference type="Proteomes" id="UP001168821">
    <property type="component" value="Unassembled WGS sequence"/>
</dbReference>
<organism evidence="9 10">
    <name type="scientific">Zophobas morio</name>
    <dbReference type="NCBI Taxonomy" id="2755281"/>
    <lineage>
        <taxon>Eukaryota</taxon>
        <taxon>Metazoa</taxon>
        <taxon>Ecdysozoa</taxon>
        <taxon>Arthropoda</taxon>
        <taxon>Hexapoda</taxon>
        <taxon>Insecta</taxon>
        <taxon>Pterygota</taxon>
        <taxon>Neoptera</taxon>
        <taxon>Endopterygota</taxon>
        <taxon>Coleoptera</taxon>
        <taxon>Polyphaga</taxon>
        <taxon>Cucujiformia</taxon>
        <taxon>Tenebrionidae</taxon>
        <taxon>Zophobas</taxon>
    </lineage>
</organism>
<dbReference type="PANTHER" id="PTHR23301">
    <property type="entry name" value="CHITIN BINDING PERITROPHIN-A"/>
    <property type="match status" value="1"/>
</dbReference>
<evidence type="ECO:0000256" key="5">
    <source>
        <dbReference type="ARBA" id="ARBA00023180"/>
    </source>
</evidence>
<feature type="signal peptide" evidence="7">
    <location>
        <begin position="1"/>
        <end position="27"/>
    </location>
</feature>
<keyword evidence="3" id="KW-0677">Repeat</keyword>
<gene>
    <name evidence="9" type="ORF">Zmor_020395</name>
</gene>
<dbReference type="InterPro" id="IPR051940">
    <property type="entry name" value="Chitin_bind-dev_reg"/>
</dbReference>
<accession>A0AA38I3Q6</accession>
<evidence type="ECO:0000313" key="9">
    <source>
        <dbReference type="EMBL" id="KAJ3648602.1"/>
    </source>
</evidence>
<evidence type="ECO:0000256" key="1">
    <source>
        <dbReference type="ARBA" id="ARBA00022669"/>
    </source>
</evidence>
<comment type="caution">
    <text evidence="9">The sequence shown here is derived from an EMBL/GenBank/DDBJ whole genome shotgun (WGS) entry which is preliminary data.</text>
</comment>
<keyword evidence="2 7" id="KW-0732">Signal</keyword>
<feature type="chain" id="PRO_5041254018" description="Chitin-binding type-2 domain-containing protein" evidence="7">
    <location>
        <begin position="28"/>
        <end position="1229"/>
    </location>
</feature>
<dbReference type="PANTHER" id="PTHR23301:SF97">
    <property type="entry name" value="RE09177P"/>
    <property type="match status" value="1"/>
</dbReference>
<feature type="region of interest" description="Disordered" evidence="6">
    <location>
        <begin position="104"/>
        <end position="128"/>
    </location>
</feature>
<evidence type="ECO:0000256" key="7">
    <source>
        <dbReference type="SAM" id="SignalP"/>
    </source>
</evidence>
<feature type="domain" description="Chitin-binding type-2" evidence="8">
    <location>
        <begin position="1002"/>
        <end position="1059"/>
    </location>
</feature>
<keyword evidence="10" id="KW-1185">Reference proteome</keyword>
<keyword evidence="1" id="KW-0147">Chitin-binding</keyword>
<dbReference type="EMBL" id="JALNTZ010000006">
    <property type="protein sequence ID" value="KAJ3648602.1"/>
    <property type="molecule type" value="Genomic_DNA"/>
</dbReference>
<evidence type="ECO:0000256" key="6">
    <source>
        <dbReference type="SAM" id="MobiDB-lite"/>
    </source>
</evidence>
<keyword evidence="4" id="KW-1015">Disulfide bond</keyword>
<dbReference type="SUPFAM" id="SSF57625">
    <property type="entry name" value="Invertebrate chitin-binding proteins"/>
    <property type="match status" value="7"/>
</dbReference>
<feature type="domain" description="Chitin-binding type-2" evidence="8">
    <location>
        <begin position="844"/>
        <end position="901"/>
    </location>
</feature>
<keyword evidence="5" id="KW-0325">Glycoprotein</keyword>
<sequence length="1229" mass="136861">MAELVENILTLAATLVTLLATTNGVAATTEFSVEPPQCIETGKHPAPACYQYYDCVYVMWWWEAQLVTCPDNQCFDIGLKVCALATLVDCQFRIPLPGVTNAPTNSPSVATTKSTTTSTSTTTTTTTVAPPTIVPGFPNCTGPGKHPAPSCYDYYECVQDVSLWRPVLTTCVVGYAFDIIIIACVPVGQCDCQNRLTTKSSTTSTTSLAPPITYPPSCSGAGKHPAESCYDYYECEQELWWWKPVLKTCVIGYGFDIFIIACVPIKQCDCQNRITTTASTSTSLAPPIIEPPSCSGPGQHPAQSCYDYYECEQELWWWKPVLKTCVIGYAFDIFIIACVPIKQCDCQNRVTTTVSTTTSTTSLVPPIIEPPSCSGPGQHPAQSCYDYYECEQELWWWKPVLKTCVIGYAFDIFIIACVPIKQCDCQNRVTTTVSTTTSTTSLAPPIIEPPSCSGPSKHPAQSCYDYYECEQELWWWKPVLKTCVIGYGFDIFIIACVPIKQCDCQNRVTTTVSTTTSTTSLAPPIIEPPSCSGPSKHPAQSCYDYYECEQELWWWKPVLKTCVIGYAFDIFIIACVPIKQCDCQNRVTTTVSTTTSTTSLAPPIIEPPSCSGPSKHPAQSCYDYYECEQELWWWKPVLKTCVIGYGFDIFIIACVPIKQCDCQNRVTTTVSTTTSTTSLAPPIIEPPSCSGPSKHPAQSCYDYYECEQELWWWKPVLKTCVIGYAFDIFIIACVPIKQCDCQNRVTTTVSTTTSTTSLAPPIIEPPSCSGPSKHPAQSCYDYYECEQELWWWKPVLKTCVIGYAFDIIIIACVPIKQCDCQNRVTTTASPITSGTTPALPIIEPPSCPGPGKHPAPNCYQYYECQQKLWWWEPILQTCTIGYAFDIFIIACAPIASVDCHNRITTTVSPTTPKPTPLPPPIIEPSCYGPSKHPSSSCYQYYECVQVWWWWEPRLLSCERGYAFDIAYSECRFLSYVDCYPRQTTTVTPPTTAATPAPPPIVVPECSGPSRHPAPICYQYYECIQIGWWWAPELKSCSPGESFDVILGVCYPSYVVDCQQRSTTTKAPTPTTAATTPRPPPQVPECHGFSKHPAALCYQYYECGQMWWWWEPTLKTCPEGQGFDEKRGRCICAEAIGCRLPVTEPKCFEPGQYPAHKCNQYYECVPYFWWWRPELKDCPKGQGFATSVMRCVDKGHDCTLSGNDSSENSSKENSSKENASNEKSSKEVDI</sequence>
<dbReference type="PROSITE" id="PS50940">
    <property type="entry name" value="CHIT_BIND_II"/>
    <property type="match status" value="5"/>
</dbReference>
<evidence type="ECO:0000259" key="8">
    <source>
        <dbReference type="PROSITE" id="PS50940"/>
    </source>
</evidence>
<evidence type="ECO:0000256" key="2">
    <source>
        <dbReference type="ARBA" id="ARBA00022729"/>
    </source>
</evidence>
<feature type="compositionally biased region" description="Low complexity" evidence="6">
    <location>
        <begin position="106"/>
        <end position="128"/>
    </location>
</feature>
<name>A0AA38I3Q6_9CUCU</name>
<dbReference type="AlphaFoldDB" id="A0AA38I3Q6"/>
<reference evidence="9" key="1">
    <citation type="journal article" date="2023" name="G3 (Bethesda)">
        <title>Whole genome assemblies of Zophobas morio and Tenebrio molitor.</title>
        <authorList>
            <person name="Kaur S."/>
            <person name="Stinson S.A."/>
            <person name="diCenzo G.C."/>
        </authorList>
    </citation>
    <scope>NUCLEOTIDE SEQUENCE</scope>
    <source>
        <strain evidence="9">QUZm001</strain>
    </source>
</reference>
<feature type="domain" description="Chitin-binding type-2" evidence="8">
    <location>
        <begin position="1143"/>
        <end position="1199"/>
    </location>
</feature>
<feature type="region of interest" description="Disordered" evidence="6">
    <location>
        <begin position="1199"/>
        <end position="1229"/>
    </location>
</feature>
<proteinExistence type="predicted"/>
<feature type="compositionally biased region" description="Basic and acidic residues" evidence="6">
    <location>
        <begin position="1208"/>
        <end position="1229"/>
    </location>
</feature>
<dbReference type="InterPro" id="IPR036508">
    <property type="entry name" value="Chitin-bd_dom_sf"/>
</dbReference>
<feature type="domain" description="Chitin-binding type-2" evidence="8">
    <location>
        <begin position="923"/>
        <end position="980"/>
    </location>
</feature>
<evidence type="ECO:0000256" key="4">
    <source>
        <dbReference type="ARBA" id="ARBA00023157"/>
    </source>
</evidence>
<evidence type="ECO:0000256" key="3">
    <source>
        <dbReference type="ARBA" id="ARBA00022737"/>
    </source>
</evidence>
<feature type="domain" description="Chitin-binding type-2" evidence="8">
    <location>
        <begin position="1082"/>
        <end position="1139"/>
    </location>
</feature>
<evidence type="ECO:0000313" key="10">
    <source>
        <dbReference type="Proteomes" id="UP001168821"/>
    </source>
</evidence>
<protein>
    <recommendedName>
        <fullName evidence="8">Chitin-binding type-2 domain-containing protein</fullName>
    </recommendedName>
</protein>
<dbReference type="GO" id="GO:0005576">
    <property type="term" value="C:extracellular region"/>
    <property type="evidence" value="ECO:0007669"/>
    <property type="project" value="InterPro"/>
</dbReference>
<dbReference type="SMART" id="SM00494">
    <property type="entry name" value="ChtBD2"/>
    <property type="match status" value="15"/>
</dbReference>
<dbReference type="InterPro" id="IPR002557">
    <property type="entry name" value="Chitin-bd_dom"/>
</dbReference>
<dbReference type="GO" id="GO:0008061">
    <property type="term" value="F:chitin binding"/>
    <property type="evidence" value="ECO:0007669"/>
    <property type="project" value="UniProtKB-KW"/>
</dbReference>